<dbReference type="Proteomes" id="UP000277580">
    <property type="component" value="Unassembled WGS sequence"/>
</dbReference>
<feature type="compositionally biased region" description="Polar residues" evidence="1">
    <location>
        <begin position="293"/>
        <end position="303"/>
    </location>
</feature>
<protein>
    <submittedName>
        <fullName evidence="2">Uncharacterized protein</fullName>
    </submittedName>
</protein>
<evidence type="ECO:0000313" key="3">
    <source>
        <dbReference type="Proteomes" id="UP000277580"/>
    </source>
</evidence>
<organism evidence="2 3">
    <name type="scientific">Morchella conica CCBAS932</name>
    <dbReference type="NCBI Taxonomy" id="1392247"/>
    <lineage>
        <taxon>Eukaryota</taxon>
        <taxon>Fungi</taxon>
        <taxon>Dikarya</taxon>
        <taxon>Ascomycota</taxon>
        <taxon>Pezizomycotina</taxon>
        <taxon>Pezizomycetes</taxon>
        <taxon>Pezizales</taxon>
        <taxon>Morchellaceae</taxon>
        <taxon>Morchella</taxon>
    </lineage>
</organism>
<evidence type="ECO:0000313" key="2">
    <source>
        <dbReference type="EMBL" id="RPB09184.1"/>
    </source>
</evidence>
<keyword evidence="3" id="KW-1185">Reference proteome</keyword>
<feature type="compositionally biased region" description="Basic and acidic residues" evidence="1">
    <location>
        <begin position="304"/>
        <end position="323"/>
    </location>
</feature>
<feature type="compositionally biased region" description="Polar residues" evidence="1">
    <location>
        <begin position="226"/>
        <end position="248"/>
    </location>
</feature>
<evidence type="ECO:0000256" key="1">
    <source>
        <dbReference type="SAM" id="MobiDB-lite"/>
    </source>
</evidence>
<feature type="region of interest" description="Disordered" evidence="1">
    <location>
        <begin position="1"/>
        <end position="53"/>
    </location>
</feature>
<proteinExistence type="predicted"/>
<feature type="region of interest" description="Disordered" evidence="1">
    <location>
        <begin position="206"/>
        <end position="323"/>
    </location>
</feature>
<name>A0A3N4KF74_9PEZI</name>
<gene>
    <name evidence="2" type="ORF">P167DRAFT_548261</name>
</gene>
<dbReference type="EMBL" id="ML119154">
    <property type="protein sequence ID" value="RPB09184.1"/>
    <property type="molecule type" value="Genomic_DNA"/>
</dbReference>
<dbReference type="InParanoid" id="A0A3N4KF74"/>
<reference evidence="2 3" key="1">
    <citation type="journal article" date="2018" name="Nat. Ecol. Evol.">
        <title>Pezizomycetes genomes reveal the molecular basis of ectomycorrhizal truffle lifestyle.</title>
        <authorList>
            <person name="Murat C."/>
            <person name="Payen T."/>
            <person name="Noel B."/>
            <person name="Kuo A."/>
            <person name="Morin E."/>
            <person name="Chen J."/>
            <person name="Kohler A."/>
            <person name="Krizsan K."/>
            <person name="Balestrini R."/>
            <person name="Da Silva C."/>
            <person name="Montanini B."/>
            <person name="Hainaut M."/>
            <person name="Levati E."/>
            <person name="Barry K.W."/>
            <person name="Belfiori B."/>
            <person name="Cichocki N."/>
            <person name="Clum A."/>
            <person name="Dockter R.B."/>
            <person name="Fauchery L."/>
            <person name="Guy J."/>
            <person name="Iotti M."/>
            <person name="Le Tacon F."/>
            <person name="Lindquist E.A."/>
            <person name="Lipzen A."/>
            <person name="Malagnac F."/>
            <person name="Mello A."/>
            <person name="Molinier V."/>
            <person name="Miyauchi S."/>
            <person name="Poulain J."/>
            <person name="Riccioni C."/>
            <person name="Rubini A."/>
            <person name="Sitrit Y."/>
            <person name="Splivallo R."/>
            <person name="Traeger S."/>
            <person name="Wang M."/>
            <person name="Zifcakova L."/>
            <person name="Wipf D."/>
            <person name="Zambonelli A."/>
            <person name="Paolocci F."/>
            <person name="Nowrousian M."/>
            <person name="Ottonello S."/>
            <person name="Baldrian P."/>
            <person name="Spatafora J.W."/>
            <person name="Henrissat B."/>
            <person name="Nagy L.G."/>
            <person name="Aury J.M."/>
            <person name="Wincker P."/>
            <person name="Grigoriev I.V."/>
            <person name="Bonfante P."/>
            <person name="Martin F.M."/>
        </authorList>
    </citation>
    <scope>NUCLEOTIDE SEQUENCE [LARGE SCALE GENOMIC DNA]</scope>
    <source>
        <strain evidence="2 3">CCBAS932</strain>
    </source>
</reference>
<feature type="compositionally biased region" description="Polar residues" evidence="1">
    <location>
        <begin position="19"/>
        <end position="41"/>
    </location>
</feature>
<accession>A0A3N4KF74</accession>
<dbReference type="OrthoDB" id="5377771at2759"/>
<sequence length="358" mass="39198">MEFRPSLEFHPGAPYAGQPVQSAQQAQGNPSAGENSVQSGQWLPVDQSHHGGIPYGGMSHTSIVHGMSHGSISNGSMAHGGIPHGGIPQGSLAHGGIPHGGVHHGNISHTNVNQAGISLWPHQQPGMVSAGRQFSLHGQERPYYGAAPFSYSHQQVNHPSAVHPLPGSYITRMNPSAHGYEVPYTPSRSSVMGQAQIVNRGGGYHLQHPQAVYNTPPNENIDPRGQKQQQRSKYSATKTNESQSNNVNGSVPASPAPMPGSGGKARARRQQQRTADYRTLQAHLPFFHRRNSVDGNEQSSYSEADQHGNRMDYEDEQEQKRERIKAKVEQEFALLDSTPYEAKMERWMDFEEDEFCPV</sequence>
<dbReference type="AlphaFoldDB" id="A0A3N4KF74"/>